<dbReference type="EC" id="1.-.-.-" evidence="7"/>
<dbReference type="PANTHER" id="PTHR43014:SF2">
    <property type="entry name" value="MERCURIC REDUCTASE"/>
    <property type="match status" value="1"/>
</dbReference>
<evidence type="ECO:0000256" key="4">
    <source>
        <dbReference type="ARBA" id="ARBA00022827"/>
    </source>
</evidence>
<comment type="similarity">
    <text evidence="2">Belongs to the class-I pyridine nucleotide-disulfide oxidoreductase family.</text>
</comment>
<dbReference type="PANTHER" id="PTHR43014">
    <property type="entry name" value="MERCURIC REDUCTASE"/>
    <property type="match status" value="1"/>
</dbReference>
<dbReference type="Gene3D" id="3.50.50.60">
    <property type="entry name" value="FAD/NAD(P)-binding domain"/>
    <property type="match status" value="2"/>
</dbReference>
<organism evidence="7 8">
    <name type="scientific">Nocardioides hankookensis</name>
    <dbReference type="NCBI Taxonomy" id="443157"/>
    <lineage>
        <taxon>Bacteria</taxon>
        <taxon>Bacillati</taxon>
        <taxon>Actinomycetota</taxon>
        <taxon>Actinomycetes</taxon>
        <taxon>Propionibacteriales</taxon>
        <taxon>Nocardioidaceae</taxon>
        <taxon>Nocardioides</taxon>
    </lineage>
</organism>
<sequence>MTDTDRRPVDPVDVVVLGLGAGGEHAARKLAEAGLRVVAVERDLVGGECPFYGCTPSKLMIHAAHEGRGLGRAATRIREANHDWSDESHAGPLEEAGVRIVRGHGRLAGQGRVEVAGTTYDARLGVLLDTGTEPTVPPVDGLAGTPYWTNREVMREVEAPESMVVLGGGPIGCELAQAFARFGTRVTLVEAEDRLLGPEEPEAAEVVTRVLRAEGVDVRVGSELSRVEHDGGFVLEVGGEVLSAERLLVAVGRTPNLADIGLETVGLSPDADHLTTDEWLRAGERLWAVGDITGRGAFTHVSLYQAKVAVRDLLGQGGSGADYRAVSRVTFTDPEVGAVGLTEAQARDAGLTVAVGRADIPQAARGWINEAEGIVKVVADRDRGVLVGGTVVAPYGGEVVGLLSAAVHAAIPVETLRGMHYAYPTFHRAIAAALSDL</sequence>
<evidence type="ECO:0000256" key="2">
    <source>
        <dbReference type="ARBA" id="ARBA00007532"/>
    </source>
</evidence>
<dbReference type="InterPro" id="IPR023753">
    <property type="entry name" value="FAD/NAD-binding_dom"/>
</dbReference>
<comment type="cofactor">
    <cofactor evidence="1">
        <name>FAD</name>
        <dbReference type="ChEBI" id="CHEBI:57692"/>
    </cofactor>
</comment>
<dbReference type="SUPFAM" id="SSF55424">
    <property type="entry name" value="FAD/NAD-linked reductases, dimerisation (C-terminal) domain"/>
    <property type="match status" value="1"/>
</dbReference>
<evidence type="ECO:0000256" key="1">
    <source>
        <dbReference type="ARBA" id="ARBA00001974"/>
    </source>
</evidence>
<protein>
    <submittedName>
        <fullName evidence="7">Dihydrolipoyl dehydrogenase family protein</fullName>
        <ecNumber evidence="7">1.-.-.-</ecNumber>
    </submittedName>
</protein>
<dbReference type="PRINTS" id="PR00368">
    <property type="entry name" value="FADPNR"/>
</dbReference>
<name>A0ABW1LMJ6_9ACTN</name>
<dbReference type="SUPFAM" id="SSF51905">
    <property type="entry name" value="FAD/NAD(P)-binding domain"/>
    <property type="match status" value="1"/>
</dbReference>
<keyword evidence="8" id="KW-1185">Reference proteome</keyword>
<dbReference type="PIRSF" id="PIRSF000350">
    <property type="entry name" value="Mercury_reductase_MerA"/>
    <property type="match status" value="1"/>
</dbReference>
<dbReference type="InterPro" id="IPR036188">
    <property type="entry name" value="FAD/NAD-bd_sf"/>
</dbReference>
<dbReference type="InterPro" id="IPR001100">
    <property type="entry name" value="Pyr_nuc-diS_OxRdtase"/>
</dbReference>
<dbReference type="InterPro" id="IPR004099">
    <property type="entry name" value="Pyr_nucl-diS_OxRdtase_dimer"/>
</dbReference>
<evidence type="ECO:0000259" key="6">
    <source>
        <dbReference type="Pfam" id="PF07992"/>
    </source>
</evidence>
<comment type="caution">
    <text evidence="7">The sequence shown here is derived from an EMBL/GenBank/DDBJ whole genome shotgun (WGS) entry which is preliminary data.</text>
</comment>
<dbReference type="Pfam" id="PF02852">
    <property type="entry name" value="Pyr_redox_dim"/>
    <property type="match status" value="1"/>
</dbReference>
<reference evidence="8" key="1">
    <citation type="journal article" date="2019" name="Int. J. Syst. Evol. Microbiol.">
        <title>The Global Catalogue of Microorganisms (GCM) 10K type strain sequencing project: providing services to taxonomists for standard genome sequencing and annotation.</title>
        <authorList>
            <consortium name="The Broad Institute Genomics Platform"/>
            <consortium name="The Broad Institute Genome Sequencing Center for Infectious Disease"/>
            <person name="Wu L."/>
            <person name="Ma J."/>
        </authorList>
    </citation>
    <scope>NUCLEOTIDE SEQUENCE [LARGE SCALE GENOMIC DNA]</scope>
    <source>
        <strain evidence="8">CCUG 54522</strain>
    </source>
</reference>
<accession>A0ABW1LMJ6</accession>
<dbReference type="EMBL" id="JBHSRJ010000008">
    <property type="protein sequence ID" value="MFC6044938.1"/>
    <property type="molecule type" value="Genomic_DNA"/>
</dbReference>
<gene>
    <name evidence="7" type="ORF">ACFPYL_17745</name>
</gene>
<evidence type="ECO:0000259" key="5">
    <source>
        <dbReference type="Pfam" id="PF02852"/>
    </source>
</evidence>
<keyword evidence="3" id="KW-0285">Flavoprotein</keyword>
<proteinExistence type="inferred from homology"/>
<evidence type="ECO:0000313" key="7">
    <source>
        <dbReference type="EMBL" id="MFC6044938.1"/>
    </source>
</evidence>
<feature type="domain" description="FAD/NAD(P)-binding" evidence="6">
    <location>
        <begin position="13"/>
        <end position="306"/>
    </location>
</feature>
<dbReference type="Proteomes" id="UP001596135">
    <property type="component" value="Unassembled WGS sequence"/>
</dbReference>
<keyword evidence="4" id="KW-0274">FAD</keyword>
<dbReference type="GO" id="GO:0016491">
    <property type="term" value="F:oxidoreductase activity"/>
    <property type="evidence" value="ECO:0007669"/>
    <property type="project" value="UniProtKB-KW"/>
</dbReference>
<evidence type="ECO:0000313" key="8">
    <source>
        <dbReference type="Proteomes" id="UP001596135"/>
    </source>
</evidence>
<dbReference type="PRINTS" id="PR00411">
    <property type="entry name" value="PNDRDTASEI"/>
</dbReference>
<dbReference type="InterPro" id="IPR016156">
    <property type="entry name" value="FAD/NAD-linked_Rdtase_dimer_sf"/>
</dbReference>
<dbReference type="RefSeq" id="WP_379157230.1">
    <property type="nucleotide sequence ID" value="NZ_JBHSRJ010000008.1"/>
</dbReference>
<feature type="domain" description="Pyridine nucleotide-disulphide oxidoreductase dimerisation" evidence="5">
    <location>
        <begin position="326"/>
        <end position="431"/>
    </location>
</feature>
<dbReference type="Pfam" id="PF07992">
    <property type="entry name" value="Pyr_redox_2"/>
    <property type="match status" value="1"/>
</dbReference>
<keyword evidence="7" id="KW-0560">Oxidoreductase</keyword>
<evidence type="ECO:0000256" key="3">
    <source>
        <dbReference type="ARBA" id="ARBA00022630"/>
    </source>
</evidence>
<dbReference type="Gene3D" id="3.30.390.30">
    <property type="match status" value="1"/>
</dbReference>